<dbReference type="OrthoDB" id="408631at2759"/>
<dbReference type="GO" id="GO:0016787">
    <property type="term" value="F:hydrolase activity"/>
    <property type="evidence" value="ECO:0007669"/>
    <property type="project" value="InterPro"/>
</dbReference>
<dbReference type="Pfam" id="PF07859">
    <property type="entry name" value="Abhydrolase_3"/>
    <property type="match status" value="1"/>
</dbReference>
<evidence type="ECO:0000259" key="1">
    <source>
        <dbReference type="Pfam" id="PF07859"/>
    </source>
</evidence>
<gene>
    <name evidence="2" type="ORF">BZG36_01831</name>
</gene>
<dbReference type="InterPro" id="IPR050466">
    <property type="entry name" value="Carboxylest/Gibb_receptor"/>
</dbReference>
<proteinExistence type="predicted"/>
<reference evidence="2 3" key="1">
    <citation type="journal article" date="2017" name="Mycologia">
        <title>Bifiguratus adelaidae, gen. et sp. nov., a new member of Mucoromycotina in endophytic and soil-dwelling habitats.</title>
        <authorList>
            <person name="Torres-Cruz T.J."/>
            <person name="Billingsley Tobias T.L."/>
            <person name="Almatruk M."/>
            <person name="Hesse C."/>
            <person name="Kuske C.R."/>
            <person name="Desiro A."/>
            <person name="Benucci G.M."/>
            <person name="Bonito G."/>
            <person name="Stajich J.E."/>
            <person name="Dunlap C."/>
            <person name="Arnold A.E."/>
            <person name="Porras-Alfaro A."/>
        </authorList>
    </citation>
    <scope>NUCLEOTIDE SEQUENCE [LARGE SCALE GENOMIC DNA]</scope>
    <source>
        <strain evidence="2 3">AZ0501</strain>
    </source>
</reference>
<accession>A0A261Y2A3</accession>
<dbReference type="AlphaFoldDB" id="A0A261Y2A3"/>
<comment type="caution">
    <text evidence="2">The sequence shown here is derived from an EMBL/GenBank/DDBJ whole genome shotgun (WGS) entry which is preliminary data.</text>
</comment>
<dbReference type="InterPro" id="IPR029058">
    <property type="entry name" value="AB_hydrolase_fold"/>
</dbReference>
<sequence length="192" mass="21216">MLAASDYDKVNEEWEAFRKGTTFGPEICDIEQQRYAVAMFPSFKPSIEYPNVAIREETIPVTEPKGEIKVRIYAPTDVQGPYPLVMLYHGGGWIAGDLETEDAVCKNISSQAHAMVINVGYRLAPVYKYPVPVNDSWDALTWAIQNASILNIDTSKVAVTGSSAGGYMALVMAAKDIDEDTHYISSSLPFNR</sequence>
<protein>
    <recommendedName>
        <fullName evidence="1">Alpha/beta hydrolase fold-3 domain-containing protein</fullName>
    </recommendedName>
</protein>
<dbReference type="EMBL" id="MVBO01000030">
    <property type="protein sequence ID" value="OZJ04759.1"/>
    <property type="molecule type" value="Genomic_DNA"/>
</dbReference>
<feature type="domain" description="Alpha/beta hydrolase fold-3" evidence="1">
    <location>
        <begin position="85"/>
        <end position="179"/>
    </location>
</feature>
<evidence type="ECO:0000313" key="2">
    <source>
        <dbReference type="EMBL" id="OZJ04759.1"/>
    </source>
</evidence>
<evidence type="ECO:0000313" key="3">
    <source>
        <dbReference type="Proteomes" id="UP000242875"/>
    </source>
</evidence>
<organism evidence="2 3">
    <name type="scientific">Bifiguratus adelaidae</name>
    <dbReference type="NCBI Taxonomy" id="1938954"/>
    <lineage>
        <taxon>Eukaryota</taxon>
        <taxon>Fungi</taxon>
        <taxon>Fungi incertae sedis</taxon>
        <taxon>Mucoromycota</taxon>
        <taxon>Mucoromycotina</taxon>
        <taxon>Endogonomycetes</taxon>
        <taxon>Endogonales</taxon>
        <taxon>Endogonales incertae sedis</taxon>
        <taxon>Bifiguratus</taxon>
    </lineage>
</organism>
<dbReference type="InterPro" id="IPR013094">
    <property type="entry name" value="AB_hydrolase_3"/>
</dbReference>
<dbReference type="Proteomes" id="UP000242875">
    <property type="component" value="Unassembled WGS sequence"/>
</dbReference>
<dbReference type="PANTHER" id="PTHR23024">
    <property type="entry name" value="ARYLACETAMIDE DEACETYLASE"/>
    <property type="match status" value="1"/>
</dbReference>
<dbReference type="PANTHER" id="PTHR23024:SF24">
    <property type="entry name" value="ALPHA_BETA HYDROLASE FOLD-3 DOMAIN-CONTAINING PROTEIN"/>
    <property type="match status" value="1"/>
</dbReference>
<dbReference type="SUPFAM" id="SSF53474">
    <property type="entry name" value="alpha/beta-Hydrolases"/>
    <property type="match status" value="1"/>
</dbReference>
<dbReference type="Gene3D" id="3.40.50.1820">
    <property type="entry name" value="alpha/beta hydrolase"/>
    <property type="match status" value="1"/>
</dbReference>
<keyword evidence="3" id="KW-1185">Reference proteome</keyword>
<name>A0A261Y2A3_9FUNG</name>